<dbReference type="Proteomes" id="UP001140206">
    <property type="component" value="Chromosome 5"/>
</dbReference>
<dbReference type="EMBL" id="JAMFTS010000004">
    <property type="protein sequence ID" value="KAJ4759119.1"/>
    <property type="molecule type" value="Genomic_DNA"/>
</dbReference>
<reference evidence="2" key="1">
    <citation type="submission" date="2022-08" db="EMBL/GenBank/DDBJ databases">
        <authorList>
            <person name="Marques A."/>
        </authorList>
    </citation>
    <scope>NUCLEOTIDE SEQUENCE</scope>
    <source>
        <strain evidence="2">RhyPub2mFocal</strain>
        <tissue evidence="2">Leaves</tissue>
    </source>
</reference>
<evidence type="ECO:0000313" key="1">
    <source>
        <dbReference type="EMBL" id="KAJ4750388.1"/>
    </source>
</evidence>
<organism evidence="2 3">
    <name type="scientific">Rhynchospora pubera</name>
    <dbReference type="NCBI Taxonomy" id="906938"/>
    <lineage>
        <taxon>Eukaryota</taxon>
        <taxon>Viridiplantae</taxon>
        <taxon>Streptophyta</taxon>
        <taxon>Embryophyta</taxon>
        <taxon>Tracheophyta</taxon>
        <taxon>Spermatophyta</taxon>
        <taxon>Magnoliopsida</taxon>
        <taxon>Liliopsida</taxon>
        <taxon>Poales</taxon>
        <taxon>Cyperaceae</taxon>
        <taxon>Cyperoideae</taxon>
        <taxon>Rhynchosporeae</taxon>
        <taxon>Rhynchospora</taxon>
    </lineage>
</organism>
<dbReference type="AlphaFoldDB" id="A0AAV8CTN8"/>
<proteinExistence type="predicted"/>
<accession>A0AAV8CTN8</accession>
<evidence type="ECO:0000313" key="3">
    <source>
        <dbReference type="Proteomes" id="UP001140206"/>
    </source>
</evidence>
<keyword evidence="3" id="KW-1185">Reference proteome</keyword>
<gene>
    <name evidence="2" type="ORF">LUZ62_069494</name>
    <name evidence="1" type="ORF">LUZ62_084793</name>
</gene>
<comment type="caution">
    <text evidence="2">The sequence shown here is derived from an EMBL/GenBank/DDBJ whole genome shotgun (WGS) entry which is preliminary data.</text>
</comment>
<protein>
    <submittedName>
        <fullName evidence="2">Uncharacterized protein</fullName>
    </submittedName>
</protein>
<dbReference type="EMBL" id="JAMFTS010000005">
    <property type="protein sequence ID" value="KAJ4750388.1"/>
    <property type="molecule type" value="Genomic_DNA"/>
</dbReference>
<evidence type="ECO:0000313" key="2">
    <source>
        <dbReference type="EMBL" id="KAJ4759119.1"/>
    </source>
</evidence>
<dbReference type="Proteomes" id="UP001140206">
    <property type="component" value="Chromosome 4"/>
</dbReference>
<sequence>MGDSNNEIKKTPPPKVLVRGGGVPIQYPMLNHEKYDLWAIQRKNIVRSLCVWEALDGSTSVDVEKVHGAMAAISQAVPDEVKLANAGKELAKEAWETIKEMSIDKDRVKKARTQVKKRSQVAQQALGLKGKRIDKQNYKEKERYGKRFDHDERLLKKKAWKKRRKYELGRQPKGKPYC</sequence>
<name>A0AAV8CTN8_9POAL</name>